<dbReference type="InterPro" id="IPR029063">
    <property type="entry name" value="SAM-dependent_MTases_sf"/>
</dbReference>
<dbReference type="PANTHER" id="PTHR10629:SF52">
    <property type="entry name" value="DNA (CYTOSINE-5)-METHYLTRANSFERASE 1"/>
    <property type="match status" value="1"/>
</dbReference>
<dbReference type="Gene3D" id="3.40.50.150">
    <property type="entry name" value="Vaccinia Virus protein VP39"/>
    <property type="match status" value="1"/>
</dbReference>
<dbReference type="EC" id="2.1.1.37" evidence="1"/>
<evidence type="ECO:0000256" key="2">
    <source>
        <dbReference type="ARBA" id="ARBA00022603"/>
    </source>
</evidence>
<dbReference type="GO" id="GO:0003677">
    <property type="term" value="F:DNA binding"/>
    <property type="evidence" value="ECO:0007669"/>
    <property type="project" value="TreeGrafter"/>
</dbReference>
<keyword evidence="5" id="KW-0680">Restriction system</keyword>
<dbReference type="Gene3D" id="3.90.120.10">
    <property type="entry name" value="DNA Methylase, subunit A, domain 2"/>
    <property type="match status" value="1"/>
</dbReference>
<dbReference type="GO" id="GO:0009307">
    <property type="term" value="P:DNA restriction-modification system"/>
    <property type="evidence" value="ECO:0007669"/>
    <property type="project" value="UniProtKB-KW"/>
</dbReference>
<dbReference type="GO" id="GO:0003886">
    <property type="term" value="F:DNA (cytosine-5-)-methyltransferase activity"/>
    <property type="evidence" value="ECO:0007669"/>
    <property type="project" value="UniProtKB-EC"/>
</dbReference>
<evidence type="ECO:0000256" key="4">
    <source>
        <dbReference type="ARBA" id="ARBA00022691"/>
    </source>
</evidence>
<dbReference type="EMBL" id="NFIE01000013">
    <property type="protein sequence ID" value="OUN88438.1"/>
    <property type="molecule type" value="Genomic_DNA"/>
</dbReference>
<dbReference type="PROSITE" id="PS00095">
    <property type="entry name" value="C5_MTASE_2"/>
    <property type="match status" value="1"/>
</dbReference>
<gene>
    <name evidence="8" type="ORF">B5G02_06570</name>
</gene>
<keyword evidence="4 6" id="KW-0949">S-adenosyl-L-methionine</keyword>
<keyword evidence="3 6" id="KW-0808">Transferase</keyword>
<dbReference type="Proteomes" id="UP000195781">
    <property type="component" value="Unassembled WGS sequence"/>
</dbReference>
<sequence>MSANRVQSKSITAVDLFSGCGGMSLGFENAGFNVLAAFDNWTPAVEVYRKNFDHPIFKHDLSDVDASVPLVREFAPTVIFGGPPCQDFSTAGHQDENGGRAILSVAFAKIVSRVRPQWFVMENVATIRNTRSFKRACDTFREAGYGLTCKVLNAAYCGVPQIRKRMFVIGGIGEEDNFLDDVLDKGLSEKPLTIRDYLGDSLGIDHYFRVPTNYSRRGVFSIDEPSMTIRAVDRPIPPGYKGNPNDSAPVSETRILTPKERSYIQTFPEEFEFFGSKSDVNTMIGNAVPVNLANYVARALMGYISNKNGGNE</sequence>
<evidence type="ECO:0000313" key="8">
    <source>
        <dbReference type="EMBL" id="OUN88438.1"/>
    </source>
</evidence>
<keyword evidence="2 6" id="KW-0489">Methyltransferase</keyword>
<dbReference type="OrthoDB" id="9813719at2"/>
<comment type="similarity">
    <text evidence="6 7">Belongs to the class I-like SAM-binding methyltransferase superfamily. C5-methyltransferase family.</text>
</comment>
<feature type="active site" evidence="6">
    <location>
        <position position="85"/>
    </location>
</feature>
<dbReference type="PROSITE" id="PS51679">
    <property type="entry name" value="SAM_MT_C5"/>
    <property type="match status" value="1"/>
</dbReference>
<dbReference type="PRINTS" id="PR00105">
    <property type="entry name" value="C5METTRFRASE"/>
</dbReference>
<comment type="caution">
    <text evidence="8">The sequence shown here is derived from an EMBL/GenBank/DDBJ whole genome shotgun (WGS) entry which is preliminary data.</text>
</comment>
<dbReference type="InterPro" id="IPR050390">
    <property type="entry name" value="C5-Methyltransferase"/>
</dbReference>
<evidence type="ECO:0000256" key="5">
    <source>
        <dbReference type="ARBA" id="ARBA00022747"/>
    </source>
</evidence>
<name>A0A1Y3XVX1_9ACTN</name>
<protein>
    <recommendedName>
        <fullName evidence="1">DNA (cytosine-5-)-methyltransferase</fullName>
        <ecNumber evidence="1">2.1.1.37</ecNumber>
    </recommendedName>
</protein>
<evidence type="ECO:0000256" key="6">
    <source>
        <dbReference type="PROSITE-ProRule" id="PRU01016"/>
    </source>
</evidence>
<dbReference type="Pfam" id="PF00145">
    <property type="entry name" value="DNA_methylase"/>
    <property type="match status" value="1"/>
</dbReference>
<dbReference type="AlphaFoldDB" id="A0A1Y3XVX1"/>
<proteinExistence type="inferred from homology"/>
<dbReference type="GO" id="GO:0032259">
    <property type="term" value="P:methylation"/>
    <property type="evidence" value="ECO:0007669"/>
    <property type="project" value="UniProtKB-KW"/>
</dbReference>
<dbReference type="PANTHER" id="PTHR10629">
    <property type="entry name" value="CYTOSINE-SPECIFIC METHYLTRANSFERASE"/>
    <property type="match status" value="1"/>
</dbReference>
<dbReference type="GO" id="GO:0044027">
    <property type="term" value="P:negative regulation of gene expression via chromosomal CpG island methylation"/>
    <property type="evidence" value="ECO:0007669"/>
    <property type="project" value="TreeGrafter"/>
</dbReference>
<reference evidence="9" key="1">
    <citation type="submission" date="2017-04" db="EMBL/GenBank/DDBJ databases">
        <title>Function of individual gut microbiota members based on whole genome sequencing of pure cultures obtained from chicken caecum.</title>
        <authorList>
            <person name="Medvecky M."/>
            <person name="Cejkova D."/>
            <person name="Polansky O."/>
            <person name="Karasova D."/>
            <person name="Kubasova T."/>
            <person name="Cizek A."/>
            <person name="Rychlik I."/>
        </authorList>
    </citation>
    <scope>NUCLEOTIDE SEQUENCE [LARGE SCALE GENOMIC DNA]</scope>
    <source>
        <strain evidence="9">An5</strain>
    </source>
</reference>
<dbReference type="InterPro" id="IPR001525">
    <property type="entry name" value="C5_MeTfrase"/>
</dbReference>
<dbReference type="InterPro" id="IPR031303">
    <property type="entry name" value="C5_meth_CS"/>
</dbReference>
<evidence type="ECO:0000256" key="7">
    <source>
        <dbReference type="RuleBase" id="RU000416"/>
    </source>
</evidence>
<evidence type="ECO:0000256" key="3">
    <source>
        <dbReference type="ARBA" id="ARBA00022679"/>
    </source>
</evidence>
<evidence type="ECO:0000256" key="1">
    <source>
        <dbReference type="ARBA" id="ARBA00011975"/>
    </source>
</evidence>
<accession>A0A1Y3XVX1</accession>
<dbReference type="NCBIfam" id="TIGR00675">
    <property type="entry name" value="dcm"/>
    <property type="match status" value="1"/>
</dbReference>
<dbReference type="SUPFAM" id="SSF53335">
    <property type="entry name" value="S-adenosyl-L-methionine-dependent methyltransferases"/>
    <property type="match status" value="1"/>
</dbReference>
<dbReference type="CDD" id="cd00315">
    <property type="entry name" value="Cyt_C5_DNA_methylase"/>
    <property type="match status" value="1"/>
</dbReference>
<organism evidence="8 9">
    <name type="scientific">[Collinsella] massiliensis</name>
    <dbReference type="NCBI Taxonomy" id="1232426"/>
    <lineage>
        <taxon>Bacteria</taxon>
        <taxon>Bacillati</taxon>
        <taxon>Actinomycetota</taxon>
        <taxon>Coriobacteriia</taxon>
        <taxon>Coriobacteriales</taxon>
        <taxon>Coriobacteriaceae</taxon>
        <taxon>Enorma</taxon>
    </lineage>
</organism>
<keyword evidence="9" id="KW-1185">Reference proteome</keyword>
<evidence type="ECO:0000313" key="9">
    <source>
        <dbReference type="Proteomes" id="UP000195781"/>
    </source>
</evidence>